<feature type="region of interest" description="Disordered" evidence="5">
    <location>
        <begin position="616"/>
        <end position="683"/>
    </location>
</feature>
<feature type="repeat" description="PPR" evidence="3">
    <location>
        <begin position="398"/>
        <end position="432"/>
    </location>
</feature>
<dbReference type="Pfam" id="PF13041">
    <property type="entry name" value="PPR_2"/>
    <property type="match status" value="1"/>
</dbReference>
<keyword evidence="8" id="KW-1185">Reference proteome</keyword>
<dbReference type="Pfam" id="PF13812">
    <property type="entry name" value="PPR_3"/>
    <property type="match status" value="1"/>
</dbReference>
<reference evidence="6 7" key="1">
    <citation type="journal article" date="2010" name="Nature">
        <title>Genome sequencing and analysis of the model grass Brachypodium distachyon.</title>
        <authorList>
            <consortium name="International Brachypodium Initiative"/>
        </authorList>
    </citation>
    <scope>NUCLEOTIDE SEQUENCE [LARGE SCALE GENOMIC DNA]</scope>
    <source>
        <strain evidence="6 7">Bd21</strain>
    </source>
</reference>
<evidence type="ECO:0000313" key="6">
    <source>
        <dbReference type="EMBL" id="KQK05219.1"/>
    </source>
</evidence>
<dbReference type="GeneID" id="100840908"/>
<dbReference type="KEGG" id="bdi:100840908"/>
<feature type="repeat" description="PPR" evidence="3">
    <location>
        <begin position="213"/>
        <end position="243"/>
    </location>
</feature>
<name>I1HH83_BRADI</name>
<feature type="repeat" description="PPR" evidence="3">
    <location>
        <begin position="328"/>
        <end position="362"/>
    </location>
</feature>
<reference evidence="7" key="3">
    <citation type="submission" date="2018-08" db="UniProtKB">
        <authorList>
            <consortium name="EnsemblPlants"/>
        </authorList>
    </citation>
    <scope>IDENTIFICATION</scope>
    <source>
        <strain evidence="7">cv. Bd21</strain>
    </source>
</reference>
<accession>I1HH83</accession>
<reference evidence="6" key="2">
    <citation type="submission" date="2017-06" db="EMBL/GenBank/DDBJ databases">
        <title>WGS assembly of Brachypodium distachyon.</title>
        <authorList>
            <consortium name="The International Brachypodium Initiative"/>
            <person name="Lucas S."/>
            <person name="Harmon-Smith M."/>
            <person name="Lail K."/>
            <person name="Tice H."/>
            <person name="Grimwood J."/>
            <person name="Bruce D."/>
            <person name="Barry K."/>
            <person name="Shu S."/>
            <person name="Lindquist E."/>
            <person name="Wang M."/>
            <person name="Pitluck S."/>
            <person name="Vogel J.P."/>
            <person name="Garvin D.F."/>
            <person name="Mockler T.C."/>
            <person name="Schmutz J."/>
            <person name="Rokhsar D."/>
            <person name="Bevan M.W."/>
        </authorList>
    </citation>
    <scope>NUCLEOTIDE SEQUENCE</scope>
    <source>
        <strain evidence="6">Bd21</strain>
    </source>
</reference>
<dbReference type="SUPFAM" id="SSF48452">
    <property type="entry name" value="TPR-like"/>
    <property type="match status" value="1"/>
</dbReference>
<dbReference type="EMBL" id="CM000881">
    <property type="protein sequence ID" value="KQK05219.1"/>
    <property type="molecule type" value="Genomic_DNA"/>
</dbReference>
<evidence type="ECO:0000256" key="2">
    <source>
        <dbReference type="ARBA" id="ARBA00022946"/>
    </source>
</evidence>
<dbReference type="OMA" id="DAISWFR"/>
<evidence type="ECO:0000313" key="8">
    <source>
        <dbReference type="Proteomes" id="UP000008810"/>
    </source>
</evidence>
<dbReference type="NCBIfam" id="TIGR00756">
    <property type="entry name" value="PPR"/>
    <property type="match status" value="5"/>
</dbReference>
<dbReference type="eggNOG" id="KOG4197">
    <property type="taxonomic scope" value="Eukaryota"/>
</dbReference>
<evidence type="ECO:0000256" key="3">
    <source>
        <dbReference type="PROSITE-ProRule" id="PRU00708"/>
    </source>
</evidence>
<dbReference type="AlphaFoldDB" id="I1HH83"/>
<dbReference type="GO" id="GO:0003729">
    <property type="term" value="F:mRNA binding"/>
    <property type="evidence" value="ECO:0000318"/>
    <property type="project" value="GO_Central"/>
</dbReference>
<protein>
    <recommendedName>
        <fullName evidence="9">Pentacotripeptide-repeat region of PRORP domain-containing protein</fullName>
    </recommendedName>
</protein>
<dbReference type="OrthoDB" id="185373at2759"/>
<dbReference type="STRING" id="15368.I1HH83"/>
<keyword evidence="1" id="KW-0677">Repeat</keyword>
<feature type="repeat" description="PPR" evidence="3">
    <location>
        <begin position="363"/>
        <end position="397"/>
    </location>
</feature>
<evidence type="ECO:0008006" key="9">
    <source>
        <dbReference type="Google" id="ProtNLM"/>
    </source>
</evidence>
<feature type="repeat" description="PPR" evidence="3">
    <location>
        <begin position="288"/>
        <end position="322"/>
    </location>
</feature>
<evidence type="ECO:0000256" key="1">
    <source>
        <dbReference type="ARBA" id="ARBA00022737"/>
    </source>
</evidence>
<feature type="compositionally biased region" description="Polar residues" evidence="5">
    <location>
        <begin position="617"/>
        <end position="630"/>
    </location>
</feature>
<dbReference type="PANTHER" id="PTHR47937:SF5">
    <property type="entry name" value="PENTATRICOPEPTIDE REPEAT-CONTAINING PROTEIN"/>
    <property type="match status" value="1"/>
</dbReference>
<organism evidence="6">
    <name type="scientific">Brachypodium distachyon</name>
    <name type="common">Purple false brome</name>
    <name type="synonym">Trachynia distachya</name>
    <dbReference type="NCBI Taxonomy" id="15368"/>
    <lineage>
        <taxon>Eukaryota</taxon>
        <taxon>Viridiplantae</taxon>
        <taxon>Streptophyta</taxon>
        <taxon>Embryophyta</taxon>
        <taxon>Tracheophyta</taxon>
        <taxon>Spermatophyta</taxon>
        <taxon>Magnoliopsida</taxon>
        <taxon>Liliopsida</taxon>
        <taxon>Poales</taxon>
        <taxon>Poaceae</taxon>
        <taxon>BOP clade</taxon>
        <taxon>Pooideae</taxon>
        <taxon>Stipodae</taxon>
        <taxon>Brachypodieae</taxon>
        <taxon>Brachypodium</taxon>
    </lineage>
</organism>
<dbReference type="PANTHER" id="PTHR47937">
    <property type="entry name" value="PLASTID TRANSCRIPTIONALLY ACTIVE CHROMOSOME 2-LIKE PROTEIN"/>
    <property type="match status" value="1"/>
</dbReference>
<gene>
    <name evidence="7" type="primary">LOC100840908</name>
    <name evidence="6" type="ORF">BRADI_2g18760v3</name>
</gene>
<dbReference type="InterPro" id="IPR011990">
    <property type="entry name" value="TPR-like_helical_dom_sf"/>
</dbReference>
<evidence type="ECO:0000256" key="5">
    <source>
        <dbReference type="SAM" id="MobiDB-lite"/>
    </source>
</evidence>
<evidence type="ECO:0000256" key="4">
    <source>
        <dbReference type="SAM" id="Coils"/>
    </source>
</evidence>
<dbReference type="Pfam" id="PF01535">
    <property type="entry name" value="PPR"/>
    <property type="match status" value="3"/>
</dbReference>
<feature type="coiled-coil region" evidence="4">
    <location>
        <begin position="524"/>
        <end position="562"/>
    </location>
</feature>
<dbReference type="HOGENOM" id="CLU_012783_0_1_1"/>
<feature type="repeat" description="PPR" evidence="3">
    <location>
        <begin position="433"/>
        <end position="467"/>
    </location>
</feature>
<dbReference type="PROSITE" id="PS51375">
    <property type="entry name" value="PPR"/>
    <property type="match status" value="7"/>
</dbReference>
<dbReference type="Gene3D" id="1.25.40.10">
    <property type="entry name" value="Tetratricopeptide repeat domain"/>
    <property type="match status" value="4"/>
</dbReference>
<dbReference type="InterPro" id="IPR052308">
    <property type="entry name" value="PPR_domain-containing"/>
</dbReference>
<sequence length="683" mass="74576">MSLSKPLSARRLVPALFPLAHADPASAAASRRSRRRGAFVATPPLPPPSPSSVRLAEPLPSLEPSRLALHNRILALLSSPAGNPDLAEAALLTRHALHSNCRPSSFTCVAVLAALLRARRLEDFFALHRFALQAAVPPTAATHALYLSALAARRLPDAALLHLRHIARPGSPVPPSPTAYRVVVRCLVADHGRLADAVELKDEMLASGFVGPDPQVYNLLMAGFVQAGDGAKAVELYQELEHKVGDEMILDGIVYGSLMKAYFLMGMEEKAMECYKEVIGAESEVRFGTESYNEVVDALGQNGRLEDALELFDRMLGEHNPPLRIVVNVRSFSVMVDAYSAAGRFEDAIAVFRRMGEWKVVPDVAAYNNLIRHLGLNRLVDEAEVLHKEMGEHSLVADEETYVLLMEACFRADRTNVGISYFDKMVELELKPDASAYHELVDGLVGLNMLDKAQEYFDQMRENGIDPTISTYETLLKAYVGMMQLDDAAKVAKCILLDEKVIFRDEMRELLESALRREGRDDDIAKLYEDVEREKAEAAAQAAEEKARAEALAREERDARRAEIAAKDEAAAKASAAAIEAILGHRRKTEGQTEGAASLPNTLDSGLLSKLGIRSVGETTPQGTPPSTETKIGDVQEQSGEVAPQGTLLSTETKGDRQEQAGEVTPQGTPLSTKMKGDEQQQF</sequence>
<dbReference type="InterPro" id="IPR002885">
    <property type="entry name" value="PPR_rpt"/>
</dbReference>
<keyword evidence="4" id="KW-0175">Coiled coil</keyword>
<dbReference type="Proteomes" id="UP000008810">
    <property type="component" value="Chromosome 2"/>
</dbReference>
<proteinExistence type="predicted"/>
<dbReference type="EnsemblPlants" id="KQK05219">
    <property type="protein sequence ID" value="KQK05219"/>
    <property type="gene ID" value="BRADI_2g18760v3"/>
</dbReference>
<keyword evidence="2" id="KW-0809">Transit peptide</keyword>
<evidence type="ECO:0000313" key="7">
    <source>
        <dbReference type="EnsemblPlants" id="KQK05219"/>
    </source>
</evidence>
<dbReference type="Gramene" id="KQK05219">
    <property type="protein sequence ID" value="KQK05219"/>
    <property type="gene ID" value="BRADI_2g18760v3"/>
</dbReference>
<dbReference type="RefSeq" id="XP_003566000.1">
    <property type="nucleotide sequence ID" value="XM_003565952.4"/>
</dbReference>
<feature type="region of interest" description="Disordered" evidence="5">
    <location>
        <begin position="28"/>
        <end position="53"/>
    </location>
</feature>
<feature type="repeat" description="PPR" evidence="3">
    <location>
        <begin position="176"/>
        <end position="211"/>
    </location>
</feature>
<dbReference type="GO" id="GO:0005739">
    <property type="term" value="C:mitochondrion"/>
    <property type="evidence" value="ECO:0000318"/>
    <property type="project" value="GO_Central"/>
</dbReference>